<organism evidence="2 3">
    <name type="scientific">Musa troglodytarum</name>
    <name type="common">fe'i banana</name>
    <dbReference type="NCBI Taxonomy" id="320322"/>
    <lineage>
        <taxon>Eukaryota</taxon>
        <taxon>Viridiplantae</taxon>
        <taxon>Streptophyta</taxon>
        <taxon>Embryophyta</taxon>
        <taxon>Tracheophyta</taxon>
        <taxon>Spermatophyta</taxon>
        <taxon>Magnoliopsida</taxon>
        <taxon>Liliopsida</taxon>
        <taxon>Zingiberales</taxon>
        <taxon>Musaceae</taxon>
        <taxon>Musa</taxon>
    </lineage>
</organism>
<proteinExistence type="predicted"/>
<name>A0A9E7JS64_9LILI</name>
<evidence type="ECO:0000313" key="3">
    <source>
        <dbReference type="Proteomes" id="UP001055439"/>
    </source>
</evidence>
<keyword evidence="3" id="KW-1185">Reference proteome</keyword>
<dbReference type="EMBL" id="CP097505">
    <property type="protein sequence ID" value="URD92177.1"/>
    <property type="molecule type" value="Genomic_DNA"/>
</dbReference>
<protein>
    <submittedName>
        <fullName evidence="2">Uncharacterized protein</fullName>
    </submittedName>
</protein>
<gene>
    <name evidence="2" type="ORF">MUK42_00429</name>
</gene>
<evidence type="ECO:0000313" key="2">
    <source>
        <dbReference type="EMBL" id="URD92177.1"/>
    </source>
</evidence>
<accession>A0A9E7JS64</accession>
<dbReference type="Proteomes" id="UP001055439">
    <property type="component" value="Chromosome 3"/>
</dbReference>
<dbReference type="AlphaFoldDB" id="A0A9E7JS64"/>
<feature type="region of interest" description="Disordered" evidence="1">
    <location>
        <begin position="60"/>
        <end position="134"/>
    </location>
</feature>
<feature type="compositionally biased region" description="Low complexity" evidence="1">
    <location>
        <begin position="60"/>
        <end position="84"/>
    </location>
</feature>
<sequence length="171" mass="19461">MDMHIRDPRKLQTLREKQIMGRSEIEERCRRHPEHRQSKGVCPFCLRDRLSQLAASSSASTTLASSATSTSPDPNLSSAASSPPNQFPTARLLKHRPLKKSRSLAVMIGRPGDENNGKKREVGKEKEKKRRKEGSFWSRLLLGSDWRKEVDDKILHSRTMKDKTAPKWAGF</sequence>
<evidence type="ECO:0000256" key="1">
    <source>
        <dbReference type="SAM" id="MobiDB-lite"/>
    </source>
</evidence>
<feature type="compositionally biased region" description="Basic and acidic residues" evidence="1">
    <location>
        <begin position="111"/>
        <end position="126"/>
    </location>
</feature>
<dbReference type="PANTHER" id="PTHR34046:SF19">
    <property type="entry name" value="RAPIDLY ELICITED PROTEIN, PUTATIVE-RELATED"/>
    <property type="match status" value="1"/>
</dbReference>
<reference evidence="2" key="1">
    <citation type="submission" date="2022-05" db="EMBL/GenBank/DDBJ databases">
        <title>The Musa troglodytarum L. genome provides insights into the mechanism of non-climacteric behaviour and enrichment of carotenoids.</title>
        <authorList>
            <person name="Wang J."/>
        </authorList>
    </citation>
    <scope>NUCLEOTIDE SEQUENCE</scope>
    <source>
        <tissue evidence="2">Leaf</tissue>
    </source>
</reference>
<feature type="compositionally biased region" description="Basic residues" evidence="1">
    <location>
        <begin position="92"/>
        <end position="102"/>
    </location>
</feature>
<dbReference type="OrthoDB" id="688136at2759"/>
<dbReference type="PANTHER" id="PTHR34046">
    <property type="entry name" value="OS06G0218800 PROTEIN"/>
    <property type="match status" value="1"/>
</dbReference>